<dbReference type="SUPFAM" id="SSF101386">
    <property type="entry name" value="all-alpha NTP pyrophosphatases"/>
    <property type="match status" value="1"/>
</dbReference>
<accession>A0A6J6MWK7</accession>
<sequence length="229" mass="25016">MTSARGERFLDLVAVMDQLRSPDGCPWDARQTHASLVEYLVEETYELVEAIDTGDDAGVREELGDLLLQVVFHARIAQENLDDPWDIDAVCEGIINKLISRHPHVFAGADEATADAVDANWHALKAKEKGRTSVTEGIPMQLPALVLAGKVISRSAALAEQLPPLENEQVTALVADLSDEQRLGDHLLALVSLARARGWDAEGALRGAVRRRVSVIQELERSGRDTANE</sequence>
<feature type="domain" description="NTP pyrophosphohydrolase MazG-like" evidence="1">
    <location>
        <begin position="31"/>
        <end position="106"/>
    </location>
</feature>
<dbReference type="GO" id="GO:0006203">
    <property type="term" value="P:dGTP catabolic process"/>
    <property type="evidence" value="ECO:0007669"/>
    <property type="project" value="TreeGrafter"/>
</dbReference>
<dbReference type="GO" id="GO:0046081">
    <property type="term" value="P:dUTP catabolic process"/>
    <property type="evidence" value="ECO:0007669"/>
    <property type="project" value="TreeGrafter"/>
</dbReference>
<dbReference type="GO" id="GO:0046061">
    <property type="term" value="P:dATP catabolic process"/>
    <property type="evidence" value="ECO:0007669"/>
    <property type="project" value="TreeGrafter"/>
</dbReference>
<name>A0A6J6MWK7_9ZZZZ</name>
<dbReference type="PANTHER" id="PTHR30522">
    <property type="entry name" value="NUCLEOSIDE TRIPHOSPHATE PYROPHOSPHOHYDROLASE"/>
    <property type="match status" value="1"/>
</dbReference>
<dbReference type="CDD" id="cd11528">
    <property type="entry name" value="NTP-PPase_MazG_Nterm"/>
    <property type="match status" value="1"/>
</dbReference>
<dbReference type="Pfam" id="PF03819">
    <property type="entry name" value="MazG"/>
    <property type="match status" value="1"/>
</dbReference>
<reference evidence="2" key="1">
    <citation type="submission" date="2020-05" db="EMBL/GenBank/DDBJ databases">
        <authorList>
            <person name="Chiriac C."/>
            <person name="Salcher M."/>
            <person name="Ghai R."/>
            <person name="Kavagutti S V."/>
        </authorList>
    </citation>
    <scope>NUCLEOTIDE SEQUENCE</scope>
</reference>
<dbReference type="GO" id="GO:0046076">
    <property type="term" value="P:dTTP catabolic process"/>
    <property type="evidence" value="ECO:0007669"/>
    <property type="project" value="TreeGrafter"/>
</dbReference>
<dbReference type="EMBL" id="CAEZWW010000135">
    <property type="protein sequence ID" value="CAB4678680.1"/>
    <property type="molecule type" value="Genomic_DNA"/>
</dbReference>
<dbReference type="FunFam" id="1.10.287.1080:FF:000001">
    <property type="entry name" value="Nucleoside triphosphate pyrophosphohydrolase"/>
    <property type="match status" value="1"/>
</dbReference>
<dbReference type="GO" id="GO:0046052">
    <property type="term" value="P:UTP catabolic process"/>
    <property type="evidence" value="ECO:0007669"/>
    <property type="project" value="TreeGrafter"/>
</dbReference>
<organism evidence="2">
    <name type="scientific">freshwater metagenome</name>
    <dbReference type="NCBI Taxonomy" id="449393"/>
    <lineage>
        <taxon>unclassified sequences</taxon>
        <taxon>metagenomes</taxon>
        <taxon>ecological metagenomes</taxon>
    </lineage>
</organism>
<protein>
    <submittedName>
        <fullName evidence="2">Unannotated protein</fullName>
    </submittedName>
</protein>
<dbReference type="AlphaFoldDB" id="A0A6J6MWK7"/>
<dbReference type="NCBIfam" id="TIGR00444">
    <property type="entry name" value="mazG"/>
    <property type="match status" value="1"/>
</dbReference>
<dbReference type="InterPro" id="IPR004518">
    <property type="entry name" value="MazG-like_dom"/>
</dbReference>
<dbReference type="PANTHER" id="PTHR30522:SF0">
    <property type="entry name" value="NUCLEOSIDE TRIPHOSPHATE PYROPHOSPHOHYDROLASE"/>
    <property type="match status" value="1"/>
</dbReference>
<dbReference type="InterPro" id="IPR011551">
    <property type="entry name" value="NTP_PyrPHydrolase_MazG"/>
</dbReference>
<evidence type="ECO:0000313" key="2">
    <source>
        <dbReference type="EMBL" id="CAB4678680.1"/>
    </source>
</evidence>
<gene>
    <name evidence="2" type="ORF">UFOPK2310_01077</name>
</gene>
<evidence type="ECO:0000259" key="1">
    <source>
        <dbReference type="Pfam" id="PF03819"/>
    </source>
</evidence>
<dbReference type="InterPro" id="IPR048015">
    <property type="entry name" value="NTP-PPase_MazG-like_N"/>
</dbReference>
<dbReference type="GO" id="GO:0047429">
    <property type="term" value="F:nucleoside triphosphate diphosphatase activity"/>
    <property type="evidence" value="ECO:0007669"/>
    <property type="project" value="TreeGrafter"/>
</dbReference>
<dbReference type="Gene3D" id="1.10.287.1080">
    <property type="entry name" value="MazG-like"/>
    <property type="match status" value="2"/>
</dbReference>
<dbReference type="GO" id="GO:0006950">
    <property type="term" value="P:response to stress"/>
    <property type="evidence" value="ECO:0007669"/>
    <property type="project" value="UniProtKB-ARBA"/>
</dbReference>
<proteinExistence type="predicted"/>
<dbReference type="GO" id="GO:0046047">
    <property type="term" value="P:TTP catabolic process"/>
    <property type="evidence" value="ECO:0007669"/>
    <property type="project" value="TreeGrafter"/>
</dbReference>